<dbReference type="AlphaFoldDB" id="A0A7Y0LC18"/>
<dbReference type="Pfam" id="PF00756">
    <property type="entry name" value="Esterase"/>
    <property type="match status" value="1"/>
</dbReference>
<dbReference type="SUPFAM" id="SSF53474">
    <property type="entry name" value="alpha/beta-Hydrolases"/>
    <property type="match status" value="1"/>
</dbReference>
<gene>
    <name evidence="2" type="ORF">HII17_07755</name>
</gene>
<name>A0A7Y0LC18_9GAMM</name>
<keyword evidence="3" id="KW-1185">Reference proteome</keyword>
<dbReference type="SUPFAM" id="SSF48452">
    <property type="entry name" value="TPR-like"/>
    <property type="match status" value="1"/>
</dbReference>
<evidence type="ECO:0000313" key="3">
    <source>
        <dbReference type="Proteomes" id="UP000568664"/>
    </source>
</evidence>
<dbReference type="Proteomes" id="UP000568664">
    <property type="component" value="Unassembled WGS sequence"/>
</dbReference>
<protein>
    <submittedName>
        <fullName evidence="2">Esterase</fullName>
    </submittedName>
</protein>
<dbReference type="InterPro" id="IPR019734">
    <property type="entry name" value="TPR_rpt"/>
</dbReference>
<dbReference type="SMART" id="SM00028">
    <property type="entry name" value="TPR"/>
    <property type="match status" value="2"/>
</dbReference>
<comment type="caution">
    <text evidence="2">The sequence shown here is derived from an EMBL/GenBank/DDBJ whole genome shotgun (WGS) entry which is preliminary data.</text>
</comment>
<dbReference type="RefSeq" id="WP_169074765.1">
    <property type="nucleotide sequence ID" value="NZ_JABBXH010000002.1"/>
</dbReference>
<dbReference type="Gene3D" id="1.25.40.10">
    <property type="entry name" value="Tetratricopeptide repeat domain"/>
    <property type="match status" value="1"/>
</dbReference>
<dbReference type="PANTHER" id="PTHR48098">
    <property type="entry name" value="ENTEROCHELIN ESTERASE-RELATED"/>
    <property type="match status" value="1"/>
</dbReference>
<evidence type="ECO:0000313" key="2">
    <source>
        <dbReference type="EMBL" id="NMP31454.1"/>
    </source>
</evidence>
<accession>A0A7Y0LC18</accession>
<dbReference type="InterPro" id="IPR050583">
    <property type="entry name" value="Mycobacterial_A85_antigen"/>
</dbReference>
<dbReference type="InterPro" id="IPR029058">
    <property type="entry name" value="AB_hydrolase_fold"/>
</dbReference>
<reference evidence="2 3" key="1">
    <citation type="submission" date="2020-04" db="EMBL/GenBank/DDBJ databases">
        <title>Thalassotalea sp. M1531, isolated from the surface of marine red alga.</title>
        <authorList>
            <person name="Pang L."/>
            <person name="Lu D.-C."/>
        </authorList>
    </citation>
    <scope>NUCLEOTIDE SEQUENCE [LARGE SCALE GENOMIC DNA]</scope>
    <source>
        <strain evidence="2 3">M1531</strain>
    </source>
</reference>
<dbReference type="PANTHER" id="PTHR48098:SF6">
    <property type="entry name" value="FERRI-BACILLIBACTIN ESTERASE BESA"/>
    <property type="match status" value="1"/>
</dbReference>
<proteinExistence type="predicted"/>
<dbReference type="EMBL" id="JABBXH010000002">
    <property type="protein sequence ID" value="NMP31454.1"/>
    <property type="molecule type" value="Genomic_DNA"/>
</dbReference>
<feature type="repeat" description="TPR" evidence="1">
    <location>
        <begin position="331"/>
        <end position="364"/>
    </location>
</feature>
<dbReference type="InterPro" id="IPR011990">
    <property type="entry name" value="TPR-like_helical_dom_sf"/>
</dbReference>
<dbReference type="Gene3D" id="3.40.50.1820">
    <property type="entry name" value="alpha/beta hydrolase"/>
    <property type="match status" value="1"/>
</dbReference>
<sequence length="416" mass="48689">MDRIRISLVLLSLIGAFAKASEINRNEYTSYPGKVITQQSKVLKQARKIHIYLPEKYQDSTSSYPVLYVLDGQWHYTNAVAILQSLRVPDALPEMIVVGIENSEPMRRTWFGNRVETFQEYLASELIPFIDQNYRTTNERILFGWEAGAAFATYALVEKQQLFNGVIASNGGYLTDNELKQFNELTPSNEKYLYLVNSIKDIYSIRYSNQLADKLKQTQSKTLNWQYELINDETHESLPYTAMYKGLRYYYRGFPTLAFSSIDEYEQLGGMKYLKSYFMKRGQRFGFEPEIDNATKNNLIWLAWNRDNYEYFEKFMEVFKDVLSTKRYDSAYWQNRFGRFYLKHQNFSKAKLYFSEAITKYPENALLHQGLGKVYLANGELELAKSNFAKAVKIAEKNSDPKLKEFEKDLLTLTNQ</sequence>
<dbReference type="InterPro" id="IPR000801">
    <property type="entry name" value="Esterase-like"/>
</dbReference>
<feature type="repeat" description="TPR" evidence="1">
    <location>
        <begin position="365"/>
        <end position="398"/>
    </location>
</feature>
<dbReference type="PROSITE" id="PS50005">
    <property type="entry name" value="TPR"/>
    <property type="match status" value="2"/>
</dbReference>
<organism evidence="2 3">
    <name type="scientific">Thalassotalea algicola</name>
    <dbReference type="NCBI Taxonomy" id="2716224"/>
    <lineage>
        <taxon>Bacteria</taxon>
        <taxon>Pseudomonadati</taxon>
        <taxon>Pseudomonadota</taxon>
        <taxon>Gammaproteobacteria</taxon>
        <taxon>Alteromonadales</taxon>
        <taxon>Colwelliaceae</taxon>
        <taxon>Thalassotalea</taxon>
    </lineage>
</organism>
<keyword evidence="1" id="KW-0802">TPR repeat</keyword>
<evidence type="ECO:0000256" key="1">
    <source>
        <dbReference type="PROSITE-ProRule" id="PRU00339"/>
    </source>
</evidence>